<dbReference type="EMBL" id="GBRH01180387">
    <property type="protein sequence ID" value="JAE17509.1"/>
    <property type="molecule type" value="Transcribed_RNA"/>
</dbReference>
<organism evidence="1">
    <name type="scientific">Arundo donax</name>
    <name type="common">Giant reed</name>
    <name type="synonym">Donax arundinaceus</name>
    <dbReference type="NCBI Taxonomy" id="35708"/>
    <lineage>
        <taxon>Eukaryota</taxon>
        <taxon>Viridiplantae</taxon>
        <taxon>Streptophyta</taxon>
        <taxon>Embryophyta</taxon>
        <taxon>Tracheophyta</taxon>
        <taxon>Spermatophyta</taxon>
        <taxon>Magnoliopsida</taxon>
        <taxon>Liliopsida</taxon>
        <taxon>Poales</taxon>
        <taxon>Poaceae</taxon>
        <taxon>PACMAD clade</taxon>
        <taxon>Arundinoideae</taxon>
        <taxon>Arundineae</taxon>
        <taxon>Arundo</taxon>
    </lineage>
</organism>
<reference evidence="1" key="2">
    <citation type="journal article" date="2015" name="Data Brief">
        <title>Shoot transcriptome of the giant reed, Arundo donax.</title>
        <authorList>
            <person name="Barrero R.A."/>
            <person name="Guerrero F.D."/>
            <person name="Moolhuijzen P."/>
            <person name="Goolsby J.A."/>
            <person name="Tidwell J."/>
            <person name="Bellgard S.E."/>
            <person name="Bellgard M.I."/>
        </authorList>
    </citation>
    <scope>NUCLEOTIDE SEQUENCE</scope>
    <source>
        <tissue evidence="1">Shoot tissue taken approximately 20 cm above the soil surface</tissue>
    </source>
</reference>
<dbReference type="AlphaFoldDB" id="A0A0A9G1Z1"/>
<name>A0A0A9G1Z1_ARUDO</name>
<accession>A0A0A9G1Z1</accession>
<protein>
    <submittedName>
        <fullName evidence="1">Uncharacterized protein</fullName>
    </submittedName>
</protein>
<evidence type="ECO:0000313" key="1">
    <source>
        <dbReference type="EMBL" id="JAE17509.1"/>
    </source>
</evidence>
<reference evidence="1" key="1">
    <citation type="submission" date="2014-09" db="EMBL/GenBank/DDBJ databases">
        <authorList>
            <person name="Magalhaes I.L.F."/>
            <person name="Oliveira U."/>
            <person name="Santos F.R."/>
            <person name="Vidigal T.H.D.A."/>
            <person name="Brescovit A.D."/>
            <person name="Santos A.J."/>
        </authorList>
    </citation>
    <scope>NUCLEOTIDE SEQUENCE</scope>
    <source>
        <tissue evidence="1">Shoot tissue taken approximately 20 cm above the soil surface</tissue>
    </source>
</reference>
<proteinExistence type="predicted"/>
<sequence length="33" mass="4134">MEHQVLKKLLEKDLKMNTKYDKKIYMYIMNTKN</sequence>